<evidence type="ECO:0000313" key="3">
    <source>
        <dbReference type="Proteomes" id="UP000269721"/>
    </source>
</evidence>
<evidence type="ECO:0000256" key="1">
    <source>
        <dbReference type="SAM" id="MobiDB-lite"/>
    </source>
</evidence>
<feature type="region of interest" description="Disordered" evidence="1">
    <location>
        <begin position="39"/>
        <end position="73"/>
    </location>
</feature>
<dbReference type="AlphaFoldDB" id="A0A4P9WQR3"/>
<dbReference type="Proteomes" id="UP000269721">
    <property type="component" value="Unassembled WGS sequence"/>
</dbReference>
<proteinExistence type="predicted"/>
<dbReference type="EMBL" id="KZ993826">
    <property type="protein sequence ID" value="RKO94745.1"/>
    <property type="molecule type" value="Genomic_DNA"/>
</dbReference>
<name>A0A4P9WQR3_9FUNG</name>
<evidence type="ECO:0000313" key="2">
    <source>
        <dbReference type="EMBL" id="RKO94745.1"/>
    </source>
</evidence>
<organism evidence="2 3">
    <name type="scientific">Blyttiomyces helicus</name>
    <dbReference type="NCBI Taxonomy" id="388810"/>
    <lineage>
        <taxon>Eukaryota</taxon>
        <taxon>Fungi</taxon>
        <taxon>Fungi incertae sedis</taxon>
        <taxon>Chytridiomycota</taxon>
        <taxon>Chytridiomycota incertae sedis</taxon>
        <taxon>Chytridiomycetes</taxon>
        <taxon>Chytridiomycetes incertae sedis</taxon>
        <taxon>Blyttiomyces</taxon>
    </lineage>
</organism>
<accession>A0A4P9WQR3</accession>
<protein>
    <submittedName>
        <fullName evidence="2">Uncharacterized protein</fullName>
    </submittedName>
</protein>
<gene>
    <name evidence="2" type="ORF">BDK51DRAFT_52616</name>
</gene>
<sequence>MSVPPAALHLPLGAEFSLHSPSLAAYPTTLRHWHQVHGRPQTVNAPNGDDDDYGEQEGKEAFKNGEGSEGNNKAVATSKASDAVHELVDSSHIFDATPDCDKYEASLDLLAANPLPPPNVLWAINNEGLWEPIQPKSLSPPILQSPPYRRKLSSKSCLLTSMVYPSAFRSQPTSKICSPPSSLSIVSQQALTAFSNKAIMAAQQLLLKKFQDLHLVFKVLIDDLNRPHIPDRGRLWCCVLPRLPAAPHTPPSFSPLDTCGLAAMPPNFDRRKLVLLADFLKLLLDQLEVIWLAALVAAGSAGDDDDDGEDTG</sequence>
<reference evidence="3" key="1">
    <citation type="journal article" date="2018" name="Nat. Microbiol.">
        <title>Leveraging single-cell genomics to expand the fungal tree of life.</title>
        <authorList>
            <person name="Ahrendt S.R."/>
            <person name="Quandt C.A."/>
            <person name="Ciobanu D."/>
            <person name="Clum A."/>
            <person name="Salamov A."/>
            <person name="Andreopoulos B."/>
            <person name="Cheng J.F."/>
            <person name="Woyke T."/>
            <person name="Pelin A."/>
            <person name="Henrissat B."/>
            <person name="Reynolds N.K."/>
            <person name="Benny G.L."/>
            <person name="Smith M.E."/>
            <person name="James T.Y."/>
            <person name="Grigoriev I.V."/>
        </authorList>
    </citation>
    <scope>NUCLEOTIDE SEQUENCE [LARGE SCALE GENOMIC DNA]</scope>
</reference>
<keyword evidence="3" id="KW-1185">Reference proteome</keyword>